<dbReference type="GO" id="GO:0004129">
    <property type="term" value="F:cytochrome-c oxidase activity"/>
    <property type="evidence" value="ECO:0007669"/>
    <property type="project" value="UniProtKB-EC"/>
</dbReference>
<evidence type="ECO:0000256" key="3">
    <source>
        <dbReference type="ARBA" id="ARBA00009578"/>
    </source>
</evidence>
<reference evidence="12" key="1">
    <citation type="submission" date="2015-01" db="EMBL/GenBank/DDBJ databases">
        <authorList>
            <person name="Aksoy S."/>
            <person name="Warren W."/>
            <person name="Wilson R.K."/>
        </authorList>
    </citation>
    <scope>NUCLEOTIDE SEQUENCE [LARGE SCALE GENOMIC DNA]</scope>
    <source>
        <strain evidence="12">IAEA</strain>
    </source>
</reference>
<keyword evidence="9" id="KW-1133">Transmembrane helix</keyword>
<evidence type="ECO:0000313" key="12">
    <source>
        <dbReference type="Proteomes" id="UP000092460"/>
    </source>
</evidence>
<evidence type="ECO:0000256" key="1">
    <source>
        <dbReference type="ARBA" id="ARBA00001971"/>
    </source>
</evidence>
<feature type="domain" description="Cytochrome oxidase subunit I profile" evidence="10">
    <location>
        <begin position="1"/>
        <end position="42"/>
    </location>
</feature>
<comment type="similarity">
    <text evidence="3">Belongs to the heme-copper respiratory oxidase family.</text>
</comment>
<evidence type="ECO:0000256" key="5">
    <source>
        <dbReference type="ARBA" id="ARBA00015947"/>
    </source>
</evidence>
<keyword evidence="6" id="KW-1278">Translocase</keyword>
<dbReference type="EMBL" id="JXJN01013662">
    <property type="status" value="NOT_ANNOTATED_CDS"/>
    <property type="molecule type" value="Genomic_DNA"/>
</dbReference>
<dbReference type="UniPathway" id="UPA00705"/>
<feature type="transmembrane region" description="Helical" evidence="9">
    <location>
        <begin position="29"/>
        <end position="50"/>
    </location>
</feature>
<dbReference type="Gene3D" id="1.20.210.10">
    <property type="entry name" value="Cytochrome c oxidase-like, subunit I domain"/>
    <property type="match status" value="1"/>
</dbReference>
<dbReference type="InterPro" id="IPR023616">
    <property type="entry name" value="Cyt_c_oxase-like_su1_dom"/>
</dbReference>
<keyword evidence="12" id="KW-1185">Reference proteome</keyword>
<organism evidence="11 12">
    <name type="scientific">Glossina palpalis gambiensis</name>
    <dbReference type="NCBI Taxonomy" id="67801"/>
    <lineage>
        <taxon>Eukaryota</taxon>
        <taxon>Metazoa</taxon>
        <taxon>Ecdysozoa</taxon>
        <taxon>Arthropoda</taxon>
        <taxon>Hexapoda</taxon>
        <taxon>Insecta</taxon>
        <taxon>Pterygota</taxon>
        <taxon>Neoptera</taxon>
        <taxon>Endopterygota</taxon>
        <taxon>Diptera</taxon>
        <taxon>Brachycera</taxon>
        <taxon>Muscomorpha</taxon>
        <taxon>Hippoboscoidea</taxon>
        <taxon>Glossinidae</taxon>
        <taxon>Glossina</taxon>
    </lineage>
</organism>
<dbReference type="EnsemblMetazoa" id="GPPI028662-RA">
    <property type="protein sequence ID" value="GPPI028662-PA"/>
    <property type="gene ID" value="GPPI028662"/>
</dbReference>
<protein>
    <recommendedName>
        <fullName evidence="5">Cytochrome c oxidase subunit 1</fullName>
    </recommendedName>
    <alternativeName>
        <fullName evidence="7">Cytochrome c oxidase polypeptide I</fullName>
    </alternativeName>
</protein>
<dbReference type="Proteomes" id="UP000092460">
    <property type="component" value="Unassembled WGS sequence"/>
</dbReference>
<comment type="catalytic activity">
    <reaction evidence="8">
        <text>4 Fe(II)-[cytochrome c] + O2 + 8 H(+)(in) = 4 Fe(III)-[cytochrome c] + 2 H2O + 4 H(+)(out)</text>
        <dbReference type="Rhea" id="RHEA:11436"/>
        <dbReference type="Rhea" id="RHEA-COMP:10350"/>
        <dbReference type="Rhea" id="RHEA-COMP:14399"/>
        <dbReference type="ChEBI" id="CHEBI:15377"/>
        <dbReference type="ChEBI" id="CHEBI:15378"/>
        <dbReference type="ChEBI" id="CHEBI:15379"/>
        <dbReference type="ChEBI" id="CHEBI:29033"/>
        <dbReference type="ChEBI" id="CHEBI:29034"/>
        <dbReference type="EC" id="7.1.1.9"/>
    </reaction>
    <physiologicalReaction direction="left-to-right" evidence="8">
        <dbReference type="Rhea" id="RHEA:11437"/>
    </physiologicalReaction>
</comment>
<evidence type="ECO:0000313" key="11">
    <source>
        <dbReference type="EnsemblMetazoa" id="GPPI028662-PA"/>
    </source>
</evidence>
<proteinExistence type="inferred from homology"/>
<comment type="cofactor">
    <cofactor evidence="1">
        <name>heme</name>
        <dbReference type="ChEBI" id="CHEBI:30413"/>
    </cofactor>
</comment>
<accession>A0A1B0BFU4</accession>
<evidence type="ECO:0000256" key="4">
    <source>
        <dbReference type="ARBA" id="ARBA00011164"/>
    </source>
</evidence>
<sequence>MSLVYKKVVGLTGVVLANSSVDIILDDTYYVVAHFHYFLSIGFTVIADFIHCYPGLIRNTSILESQFIFI</sequence>
<dbReference type="STRING" id="67801.A0A1B0BFU4"/>
<evidence type="ECO:0000256" key="8">
    <source>
        <dbReference type="ARBA" id="ARBA00049512"/>
    </source>
</evidence>
<comment type="pathway">
    <text evidence="2">Energy metabolism; oxidative phosphorylation.</text>
</comment>
<dbReference type="VEuPathDB" id="VectorBase:GPPI028662"/>
<name>A0A1B0BFU4_9MUSC</name>
<dbReference type="AlphaFoldDB" id="A0A1B0BFU4"/>
<evidence type="ECO:0000256" key="7">
    <source>
        <dbReference type="ARBA" id="ARBA00032715"/>
    </source>
</evidence>
<evidence type="ECO:0000256" key="6">
    <source>
        <dbReference type="ARBA" id="ARBA00022967"/>
    </source>
</evidence>
<evidence type="ECO:0000256" key="9">
    <source>
        <dbReference type="SAM" id="Phobius"/>
    </source>
</evidence>
<evidence type="ECO:0000256" key="2">
    <source>
        <dbReference type="ARBA" id="ARBA00004673"/>
    </source>
</evidence>
<dbReference type="PROSITE" id="PS50855">
    <property type="entry name" value="COX1"/>
    <property type="match status" value="1"/>
</dbReference>
<dbReference type="InterPro" id="IPR036927">
    <property type="entry name" value="Cyt_c_oxase-like_su1_sf"/>
</dbReference>
<dbReference type="GO" id="GO:0016020">
    <property type="term" value="C:membrane"/>
    <property type="evidence" value="ECO:0007669"/>
    <property type="project" value="InterPro"/>
</dbReference>
<dbReference type="InterPro" id="IPR000883">
    <property type="entry name" value="Cyt_C_Oxase_1"/>
</dbReference>
<keyword evidence="9" id="KW-0472">Membrane</keyword>
<reference evidence="11" key="2">
    <citation type="submission" date="2020-05" db="UniProtKB">
        <authorList>
            <consortium name="EnsemblMetazoa"/>
        </authorList>
    </citation>
    <scope>IDENTIFICATION</scope>
    <source>
        <strain evidence="11">IAEA</strain>
    </source>
</reference>
<dbReference type="GO" id="GO:0006119">
    <property type="term" value="P:oxidative phosphorylation"/>
    <property type="evidence" value="ECO:0007669"/>
    <property type="project" value="UniProtKB-UniPathway"/>
</dbReference>
<evidence type="ECO:0000259" key="10">
    <source>
        <dbReference type="PROSITE" id="PS50855"/>
    </source>
</evidence>
<dbReference type="SUPFAM" id="SSF81442">
    <property type="entry name" value="Cytochrome c oxidase subunit I-like"/>
    <property type="match status" value="1"/>
</dbReference>
<dbReference type="GO" id="GO:0020037">
    <property type="term" value="F:heme binding"/>
    <property type="evidence" value="ECO:0007669"/>
    <property type="project" value="InterPro"/>
</dbReference>
<comment type="subunit">
    <text evidence="4">Component of the cytochrome c oxidase (complex IV, CIV), a multisubunit enzyme composed of a catalytic core of 3 subunits and several supernumerary subunits. The complex exists as a monomer or a dimer and forms supercomplexes (SCs) in the inner mitochondrial membrane with ubiquinol-cytochrome c oxidoreductase (cytochrome b-c1 complex, complex III, CIII).</text>
</comment>
<dbReference type="Pfam" id="PF00115">
    <property type="entry name" value="COX1"/>
    <property type="match status" value="1"/>
</dbReference>
<keyword evidence="9" id="KW-0812">Transmembrane</keyword>